<comment type="caution">
    <text evidence="1">The sequence shown here is derived from an EMBL/GenBank/DDBJ whole genome shotgun (WGS) entry which is preliminary data.</text>
</comment>
<organism evidence="1 2">
    <name type="scientific">Leucogyrophana mollusca</name>
    <dbReference type="NCBI Taxonomy" id="85980"/>
    <lineage>
        <taxon>Eukaryota</taxon>
        <taxon>Fungi</taxon>
        <taxon>Dikarya</taxon>
        <taxon>Basidiomycota</taxon>
        <taxon>Agaricomycotina</taxon>
        <taxon>Agaricomycetes</taxon>
        <taxon>Agaricomycetidae</taxon>
        <taxon>Boletales</taxon>
        <taxon>Boletales incertae sedis</taxon>
        <taxon>Leucogyrophana</taxon>
    </lineage>
</organism>
<proteinExistence type="predicted"/>
<sequence>MAASGTESESHSDPNSTATGQPEQPQTFVSRIRHIFSTQRNTFGLIRRYFSERLPSHDPEDPLSCPSHPHDSEASNATATAPSFYPYPNENAFRLGDWYWNHGAQKSQESFKQLLDIVGNAGFSPGDVHGVKWDKINRELGSLNYFTVDFHHRSLVSIIREKLASNEDDRFFHYEPYELLWQPISGQPEIRLHGELYTSPAFLDAHRELQDSPPEPGCDLPRVVVALMFWSDSTHLTSFGSTKLWPLYLYFGNESKYRRCKPSCKLCNHAAYFQKVLSFLPFSLL</sequence>
<gene>
    <name evidence="1" type="ORF">BV22DRAFT_1026145</name>
</gene>
<evidence type="ECO:0000313" key="1">
    <source>
        <dbReference type="EMBL" id="KAH7917537.1"/>
    </source>
</evidence>
<accession>A0ACB8AYL8</accession>
<reference evidence="1" key="1">
    <citation type="journal article" date="2021" name="New Phytol.">
        <title>Evolutionary innovations through gain and loss of genes in the ectomycorrhizal Boletales.</title>
        <authorList>
            <person name="Wu G."/>
            <person name="Miyauchi S."/>
            <person name="Morin E."/>
            <person name="Kuo A."/>
            <person name="Drula E."/>
            <person name="Varga T."/>
            <person name="Kohler A."/>
            <person name="Feng B."/>
            <person name="Cao Y."/>
            <person name="Lipzen A."/>
            <person name="Daum C."/>
            <person name="Hundley H."/>
            <person name="Pangilinan J."/>
            <person name="Johnson J."/>
            <person name="Barry K."/>
            <person name="LaButti K."/>
            <person name="Ng V."/>
            <person name="Ahrendt S."/>
            <person name="Min B."/>
            <person name="Choi I.G."/>
            <person name="Park H."/>
            <person name="Plett J.M."/>
            <person name="Magnuson J."/>
            <person name="Spatafora J.W."/>
            <person name="Nagy L.G."/>
            <person name="Henrissat B."/>
            <person name="Grigoriev I.V."/>
            <person name="Yang Z.L."/>
            <person name="Xu J."/>
            <person name="Martin F.M."/>
        </authorList>
    </citation>
    <scope>NUCLEOTIDE SEQUENCE</scope>
    <source>
        <strain evidence="1">KUC20120723A-06</strain>
    </source>
</reference>
<dbReference type="EMBL" id="MU267025">
    <property type="protein sequence ID" value="KAH7917537.1"/>
    <property type="molecule type" value="Genomic_DNA"/>
</dbReference>
<keyword evidence="2" id="KW-1185">Reference proteome</keyword>
<name>A0ACB8AYL8_9AGAM</name>
<dbReference type="Proteomes" id="UP000790709">
    <property type="component" value="Unassembled WGS sequence"/>
</dbReference>
<protein>
    <submittedName>
        <fullName evidence="1">Uncharacterized protein</fullName>
    </submittedName>
</protein>
<evidence type="ECO:0000313" key="2">
    <source>
        <dbReference type="Proteomes" id="UP000790709"/>
    </source>
</evidence>